<evidence type="ECO:0000313" key="2">
    <source>
        <dbReference type="Proteomes" id="UP000006263"/>
    </source>
</evidence>
<sequence length="49" mass="5465">MIMFLSLLNQIDLSTLAKNASATYRIRASICNKTPVNYSELVQRCGDNS</sequence>
<name>K6Z895_9ALTE</name>
<dbReference type="AlphaFoldDB" id="K6Z895"/>
<reference evidence="1 2" key="1">
    <citation type="journal article" date="2017" name="Antonie Van Leeuwenhoek">
        <title>Rhizobium rhizosphaerae sp. nov., a novel species isolated from rice rhizosphere.</title>
        <authorList>
            <person name="Zhao J.J."/>
            <person name="Zhang J."/>
            <person name="Zhang R.J."/>
            <person name="Zhang C.W."/>
            <person name="Yin H.Q."/>
            <person name="Zhang X.X."/>
        </authorList>
    </citation>
    <scope>NUCLEOTIDE SEQUENCE [LARGE SCALE GENOMIC DNA]</scope>
    <source>
        <strain evidence="1 2">KMM 241</strain>
    </source>
</reference>
<evidence type="ECO:0000313" key="1">
    <source>
        <dbReference type="EMBL" id="GAC25213.1"/>
    </source>
</evidence>
<dbReference type="EMBL" id="BAEP01000056">
    <property type="protein sequence ID" value="GAC25213.1"/>
    <property type="molecule type" value="Genomic_DNA"/>
</dbReference>
<protein>
    <submittedName>
        <fullName evidence="1">Uncharacterized protein</fullName>
    </submittedName>
</protein>
<dbReference type="Proteomes" id="UP000006263">
    <property type="component" value="Unassembled WGS sequence"/>
</dbReference>
<organism evidence="1 2">
    <name type="scientific">Paraglaciecola mesophila KMM 241</name>
    <dbReference type="NCBI Taxonomy" id="1128912"/>
    <lineage>
        <taxon>Bacteria</taxon>
        <taxon>Pseudomonadati</taxon>
        <taxon>Pseudomonadota</taxon>
        <taxon>Gammaproteobacteria</taxon>
        <taxon>Alteromonadales</taxon>
        <taxon>Alteromonadaceae</taxon>
        <taxon>Paraglaciecola</taxon>
    </lineage>
</organism>
<gene>
    <name evidence="1" type="ORF">GMES_2923</name>
</gene>
<comment type="caution">
    <text evidence="1">The sequence shown here is derived from an EMBL/GenBank/DDBJ whole genome shotgun (WGS) entry which is preliminary data.</text>
</comment>
<accession>K6Z895</accession>
<proteinExistence type="predicted"/>